<accession>A0LC84</accession>
<dbReference type="AlphaFoldDB" id="A0LC84"/>
<gene>
    <name evidence="3" type="ordered locus">Mmc1_3086</name>
</gene>
<reference evidence="4" key="1">
    <citation type="journal article" date="2009" name="Appl. Environ. Microbiol.">
        <title>Complete genome sequence of the chemolithoautotrophic marine magnetotactic coccus strain MC-1.</title>
        <authorList>
            <person name="Schubbe S."/>
            <person name="Williams T.J."/>
            <person name="Xie G."/>
            <person name="Kiss H.E."/>
            <person name="Brettin T.S."/>
            <person name="Martinez D."/>
            <person name="Ross C.A."/>
            <person name="Schuler D."/>
            <person name="Cox B.L."/>
            <person name="Nealson K.H."/>
            <person name="Bazylinski D.A."/>
        </authorList>
    </citation>
    <scope>NUCLEOTIDE SEQUENCE [LARGE SCALE GENOMIC DNA]</scope>
    <source>
        <strain evidence="4">ATCC BAA-1437 / JCM 17883 / MC-1</strain>
    </source>
</reference>
<feature type="chain" id="PRO_5002626024" evidence="2">
    <location>
        <begin position="27"/>
        <end position="115"/>
    </location>
</feature>
<feature type="region of interest" description="Disordered" evidence="1">
    <location>
        <begin position="67"/>
        <end position="115"/>
    </location>
</feature>
<protein>
    <submittedName>
        <fullName evidence="3">Uncharacterized protein</fullName>
    </submittedName>
</protein>
<evidence type="ECO:0000313" key="4">
    <source>
        <dbReference type="Proteomes" id="UP000002586"/>
    </source>
</evidence>
<evidence type="ECO:0000313" key="3">
    <source>
        <dbReference type="EMBL" id="ABK45577.1"/>
    </source>
</evidence>
<reference evidence="3 4" key="2">
    <citation type="journal article" date="2012" name="Int. J. Syst. Evol. Microbiol.">
        <title>Magnetococcus marinus gen. nov., sp. nov., a marine, magnetotactic bacterium that represents a novel lineage (Magnetococcaceae fam. nov.; Magnetococcales ord. nov.) at the base of the Alphaproteobacteria.</title>
        <authorList>
            <person name="Bazylinski D.A."/>
            <person name="Williams T.J."/>
            <person name="Lefevre C.T."/>
            <person name="Berg R.J."/>
            <person name="Zhang C.L."/>
            <person name="Bowser S.S."/>
            <person name="Dean A.J."/>
            <person name="Beveridge T.J."/>
        </authorList>
    </citation>
    <scope>NUCLEOTIDE SEQUENCE [LARGE SCALE GENOMIC DNA]</scope>
    <source>
        <strain evidence="4">ATCC BAA-1437 / JCM 17883 / MC-1</strain>
    </source>
</reference>
<sequence length="115" mass="12689" precursor="true">MKNTKTILIGAVSLVCVTLAITPAIAQDESIEAEKLRLCTQYGQEDQVSPDNMGAYIQECLKSMDPVSEPNQEMMAPARPDIPDVNPDSLDSLMQREGHFPPSEEMMPPSEEPKQ</sequence>
<dbReference type="STRING" id="156889.Mmc1_3086"/>
<organism evidence="3 4">
    <name type="scientific">Magnetococcus marinus (strain ATCC BAA-1437 / JCM 17883 / MC-1)</name>
    <dbReference type="NCBI Taxonomy" id="156889"/>
    <lineage>
        <taxon>Bacteria</taxon>
        <taxon>Pseudomonadati</taxon>
        <taxon>Pseudomonadota</taxon>
        <taxon>Magnetococcia</taxon>
        <taxon>Magnetococcales</taxon>
        <taxon>Magnetococcaceae</taxon>
        <taxon>Magnetococcus</taxon>
    </lineage>
</organism>
<dbReference type="Proteomes" id="UP000002586">
    <property type="component" value="Chromosome"/>
</dbReference>
<evidence type="ECO:0000256" key="1">
    <source>
        <dbReference type="SAM" id="MobiDB-lite"/>
    </source>
</evidence>
<dbReference type="HOGENOM" id="CLU_2105994_0_0_5"/>
<keyword evidence="4" id="KW-1185">Reference proteome</keyword>
<dbReference type="KEGG" id="mgm:Mmc1_3086"/>
<evidence type="ECO:0000256" key="2">
    <source>
        <dbReference type="SAM" id="SignalP"/>
    </source>
</evidence>
<proteinExistence type="predicted"/>
<dbReference type="RefSeq" id="WP_011714640.1">
    <property type="nucleotide sequence ID" value="NC_008576.1"/>
</dbReference>
<keyword evidence="2" id="KW-0732">Signal</keyword>
<feature type="signal peptide" evidence="2">
    <location>
        <begin position="1"/>
        <end position="26"/>
    </location>
</feature>
<name>A0LC84_MAGMM</name>
<dbReference type="EMBL" id="CP000471">
    <property type="protein sequence ID" value="ABK45577.1"/>
    <property type="molecule type" value="Genomic_DNA"/>
</dbReference>